<proteinExistence type="predicted"/>
<gene>
    <name evidence="2" type="ORF">ACHKAR_15525</name>
</gene>
<evidence type="ECO:0008006" key="4">
    <source>
        <dbReference type="Google" id="ProtNLM"/>
    </source>
</evidence>
<feature type="chain" id="PRO_5046127356" description="DinB family protein" evidence="1">
    <location>
        <begin position="20"/>
        <end position="195"/>
    </location>
</feature>
<dbReference type="SUPFAM" id="SSF109854">
    <property type="entry name" value="DinB/YfiT-like putative metalloenzymes"/>
    <property type="match status" value="1"/>
</dbReference>
<evidence type="ECO:0000256" key="1">
    <source>
        <dbReference type="SAM" id="SignalP"/>
    </source>
</evidence>
<comment type="caution">
    <text evidence="2">The sequence shown here is derived from an EMBL/GenBank/DDBJ whole genome shotgun (WGS) entry which is preliminary data.</text>
</comment>
<organism evidence="2 3">
    <name type="scientific">Marinoscillum luteum</name>
    <dbReference type="NCBI Taxonomy" id="861051"/>
    <lineage>
        <taxon>Bacteria</taxon>
        <taxon>Pseudomonadati</taxon>
        <taxon>Bacteroidota</taxon>
        <taxon>Cytophagia</taxon>
        <taxon>Cytophagales</taxon>
        <taxon>Reichenbachiellaceae</taxon>
        <taxon>Marinoscillum</taxon>
    </lineage>
</organism>
<dbReference type="Proteomes" id="UP001610063">
    <property type="component" value="Unassembled WGS sequence"/>
</dbReference>
<keyword evidence="1" id="KW-0732">Signal</keyword>
<keyword evidence="3" id="KW-1185">Reference proteome</keyword>
<dbReference type="EMBL" id="JBIPKE010000019">
    <property type="protein sequence ID" value="MFH6984866.1"/>
    <property type="molecule type" value="Genomic_DNA"/>
</dbReference>
<dbReference type="RefSeq" id="WP_395418289.1">
    <property type="nucleotide sequence ID" value="NZ_JBIPKE010000019.1"/>
</dbReference>
<evidence type="ECO:0000313" key="2">
    <source>
        <dbReference type="EMBL" id="MFH6984866.1"/>
    </source>
</evidence>
<protein>
    <recommendedName>
        <fullName evidence="4">DinB family protein</fullName>
    </recommendedName>
</protein>
<sequence length="195" mass="22022">MKYTFTLLVSIAFAIMVSAQETPSNSYEEIPDYPAEFTAETVVARMVDGLGFRYYWATEGLRFEDLSFRPGDEARSTRETLEHIFSLTLVLVNSTRMIPHSSQEVTDLSFEELRAQTLANIAEASQTLKSEGARLEDFQVIFQRGEAQTIFPFWNQINGPIADALWHVGQVVSFRRSSGNPLNPNVQVFTGTVRE</sequence>
<dbReference type="InterPro" id="IPR034660">
    <property type="entry name" value="DinB/YfiT-like"/>
</dbReference>
<reference evidence="2 3" key="1">
    <citation type="journal article" date="2013" name="Int. J. Syst. Evol. Microbiol.">
        <title>Marinoscillum luteum sp. nov., isolated from marine sediment.</title>
        <authorList>
            <person name="Cha I.T."/>
            <person name="Park S.J."/>
            <person name="Kim S.J."/>
            <person name="Kim J.G."/>
            <person name="Jung M.Y."/>
            <person name="Shin K.S."/>
            <person name="Kwon K.K."/>
            <person name="Yang S.H."/>
            <person name="Seo Y.S."/>
            <person name="Rhee S.K."/>
        </authorList>
    </citation>
    <scope>NUCLEOTIDE SEQUENCE [LARGE SCALE GENOMIC DNA]</scope>
    <source>
        <strain evidence="2 3">KCTC 23939</strain>
    </source>
</reference>
<accession>A0ABW7NBC6</accession>
<evidence type="ECO:0000313" key="3">
    <source>
        <dbReference type="Proteomes" id="UP001610063"/>
    </source>
</evidence>
<dbReference type="Gene3D" id="1.20.120.450">
    <property type="entry name" value="dinb family like domain"/>
    <property type="match status" value="1"/>
</dbReference>
<feature type="signal peptide" evidence="1">
    <location>
        <begin position="1"/>
        <end position="19"/>
    </location>
</feature>
<name>A0ABW7NBC6_9BACT</name>